<dbReference type="RefSeq" id="WP_005468657.1">
    <property type="nucleotide sequence ID" value="NZ_KB291043.1"/>
</dbReference>
<dbReference type="PATRIC" id="fig|1127696.3.peg.424"/>
<name>L1NGU2_9PORP</name>
<dbReference type="AlphaFoldDB" id="L1NGU2"/>
<comment type="caution">
    <text evidence="1">The sequence shown here is derived from an EMBL/GenBank/DDBJ whole genome shotgun (WGS) entry which is preliminary data.</text>
</comment>
<dbReference type="STRING" id="1127696.HMPREF9134_00483"/>
<proteinExistence type="predicted"/>
<protein>
    <submittedName>
        <fullName evidence="1">CPW-WPC domain protein</fullName>
    </submittedName>
</protein>
<dbReference type="Proteomes" id="UP000010408">
    <property type="component" value="Unassembled WGS sequence"/>
</dbReference>
<dbReference type="EMBL" id="AMEQ01000017">
    <property type="protein sequence ID" value="EKY02407.1"/>
    <property type="molecule type" value="Genomic_DNA"/>
</dbReference>
<accession>L1NGU2</accession>
<reference evidence="1 2" key="1">
    <citation type="submission" date="2012-05" db="EMBL/GenBank/DDBJ databases">
        <authorList>
            <person name="Weinstock G."/>
            <person name="Sodergren E."/>
            <person name="Lobos E.A."/>
            <person name="Fulton L."/>
            <person name="Fulton R."/>
            <person name="Courtney L."/>
            <person name="Fronick C."/>
            <person name="O'Laughlin M."/>
            <person name="Godfrey J."/>
            <person name="Wilson R.M."/>
            <person name="Miner T."/>
            <person name="Farmer C."/>
            <person name="Delehaunty K."/>
            <person name="Cordes M."/>
            <person name="Minx P."/>
            <person name="Tomlinson C."/>
            <person name="Chen J."/>
            <person name="Wollam A."/>
            <person name="Pepin K.H."/>
            <person name="Bhonagiri V."/>
            <person name="Zhang X."/>
            <person name="Suruliraj S."/>
            <person name="Warren W."/>
            <person name="Mitreva M."/>
            <person name="Mardis E.R."/>
            <person name="Wilson R.K."/>
        </authorList>
    </citation>
    <scope>NUCLEOTIDE SEQUENCE [LARGE SCALE GENOMIC DNA]</scope>
    <source>
        <strain evidence="1 2">F0037</strain>
    </source>
</reference>
<gene>
    <name evidence="1" type="ORF">HMPREF9134_00483</name>
</gene>
<dbReference type="HOGENOM" id="CLU_2370446_0_0_10"/>
<evidence type="ECO:0000313" key="2">
    <source>
        <dbReference type="Proteomes" id="UP000010408"/>
    </source>
</evidence>
<sequence>MTREEVKAQLAKCPLEWEEKNETISAKAISWVGFPCVDFVIFLGESLHLSMYLSEDDRLPSILISEEEEESVERLKANAEAHRLDIICKMLGITE</sequence>
<organism evidence="1 2">
    <name type="scientific">Porphyromonas catoniae F0037</name>
    <dbReference type="NCBI Taxonomy" id="1127696"/>
    <lineage>
        <taxon>Bacteria</taxon>
        <taxon>Pseudomonadati</taxon>
        <taxon>Bacteroidota</taxon>
        <taxon>Bacteroidia</taxon>
        <taxon>Bacteroidales</taxon>
        <taxon>Porphyromonadaceae</taxon>
        <taxon>Porphyromonas</taxon>
    </lineage>
</organism>
<evidence type="ECO:0000313" key="1">
    <source>
        <dbReference type="EMBL" id="EKY02407.1"/>
    </source>
</evidence>